<dbReference type="InterPro" id="IPR017868">
    <property type="entry name" value="Filamin/ABP280_repeat-like"/>
</dbReference>
<dbReference type="SUPFAM" id="SSF81296">
    <property type="entry name" value="E set domains"/>
    <property type="match status" value="1"/>
</dbReference>
<feature type="region of interest" description="Disordered" evidence="2">
    <location>
        <begin position="45"/>
        <end position="80"/>
    </location>
</feature>
<dbReference type="Proteomes" id="UP000272942">
    <property type="component" value="Unassembled WGS sequence"/>
</dbReference>
<dbReference type="EMBL" id="UZAN01051822">
    <property type="protein sequence ID" value="VDP89149.1"/>
    <property type="molecule type" value="Genomic_DNA"/>
</dbReference>
<dbReference type="PROSITE" id="PS50194">
    <property type="entry name" value="FILAMIN_REPEAT"/>
    <property type="match status" value="1"/>
</dbReference>
<keyword evidence="4" id="KW-1185">Reference proteome</keyword>
<organism evidence="3 4">
    <name type="scientific">Echinostoma caproni</name>
    <dbReference type="NCBI Taxonomy" id="27848"/>
    <lineage>
        <taxon>Eukaryota</taxon>
        <taxon>Metazoa</taxon>
        <taxon>Spiralia</taxon>
        <taxon>Lophotrochozoa</taxon>
        <taxon>Platyhelminthes</taxon>
        <taxon>Trematoda</taxon>
        <taxon>Digenea</taxon>
        <taxon>Plagiorchiida</taxon>
        <taxon>Echinostomata</taxon>
        <taxon>Echinostomatoidea</taxon>
        <taxon>Echinostomatidae</taxon>
        <taxon>Echinostoma</taxon>
    </lineage>
</organism>
<protein>
    <submittedName>
        <fullName evidence="3">Uncharacterized protein</fullName>
    </submittedName>
</protein>
<sequence>MNGKLDTVSALTEPRENAFLRYQDRGQMTHTDSVSRVADAKQATQLPRACTPVGTASRAGPGSSQDSQTTDGFPNAAALGGGGGGGGGSTLLDISRCLAAFGRIIVSTTYPALCTARLPQQLVVNLYARAIIRAVDYHGRPQSSGGTDPVEVRLIDADGRLVPTELFDAGDGSYELILRPVTPGTHQLSVQILSRPIRGSPFQLPVRRAQQRRWCLSEGLRDFFDPSCDCLLNFSDHLR</sequence>
<accession>A0A3P8L3H5</accession>
<feature type="repeat" description="Filamin" evidence="1">
    <location>
        <begin position="135"/>
        <end position="206"/>
    </location>
</feature>
<dbReference type="InterPro" id="IPR001298">
    <property type="entry name" value="Filamin/ABP280_rpt"/>
</dbReference>
<proteinExistence type="predicted"/>
<feature type="compositionally biased region" description="Polar residues" evidence="2">
    <location>
        <begin position="62"/>
        <end position="72"/>
    </location>
</feature>
<dbReference type="Pfam" id="PF00630">
    <property type="entry name" value="Filamin"/>
    <property type="match status" value="1"/>
</dbReference>
<evidence type="ECO:0000256" key="2">
    <source>
        <dbReference type="SAM" id="MobiDB-lite"/>
    </source>
</evidence>
<evidence type="ECO:0000313" key="3">
    <source>
        <dbReference type="EMBL" id="VDP89149.1"/>
    </source>
</evidence>
<dbReference type="Gene3D" id="2.60.40.10">
    <property type="entry name" value="Immunoglobulins"/>
    <property type="match status" value="1"/>
</dbReference>
<gene>
    <name evidence="3" type="ORF">ECPE_LOCUS11940</name>
</gene>
<dbReference type="InterPro" id="IPR013783">
    <property type="entry name" value="Ig-like_fold"/>
</dbReference>
<dbReference type="InterPro" id="IPR014756">
    <property type="entry name" value="Ig_E-set"/>
</dbReference>
<evidence type="ECO:0000256" key="1">
    <source>
        <dbReference type="PROSITE-ProRule" id="PRU00087"/>
    </source>
</evidence>
<evidence type="ECO:0000313" key="4">
    <source>
        <dbReference type="Proteomes" id="UP000272942"/>
    </source>
</evidence>
<dbReference type="AlphaFoldDB" id="A0A3P8L3H5"/>
<reference evidence="3 4" key="1">
    <citation type="submission" date="2018-11" db="EMBL/GenBank/DDBJ databases">
        <authorList>
            <consortium name="Pathogen Informatics"/>
        </authorList>
    </citation>
    <scope>NUCLEOTIDE SEQUENCE [LARGE SCALE GENOMIC DNA]</scope>
    <source>
        <strain evidence="3 4">Egypt</strain>
    </source>
</reference>
<dbReference type="SMART" id="SM00557">
    <property type="entry name" value="IG_FLMN"/>
    <property type="match status" value="1"/>
</dbReference>
<dbReference type="OrthoDB" id="252722at2759"/>
<name>A0A3P8L3H5_9TREM</name>